<keyword evidence="5" id="KW-0560">Oxidoreductase</keyword>
<protein>
    <submittedName>
        <fullName evidence="9">Cytochrome P450</fullName>
    </submittedName>
</protein>
<evidence type="ECO:0000256" key="4">
    <source>
        <dbReference type="ARBA" id="ARBA00022723"/>
    </source>
</evidence>
<evidence type="ECO:0000256" key="7">
    <source>
        <dbReference type="ARBA" id="ARBA00023033"/>
    </source>
</evidence>
<keyword evidence="3 8" id="KW-0349">Heme</keyword>
<evidence type="ECO:0000256" key="3">
    <source>
        <dbReference type="ARBA" id="ARBA00022617"/>
    </source>
</evidence>
<dbReference type="InterPro" id="IPR001128">
    <property type="entry name" value="Cyt_P450"/>
</dbReference>
<dbReference type="CDD" id="cd11041">
    <property type="entry name" value="CYP503A1-like"/>
    <property type="match status" value="1"/>
</dbReference>
<dbReference type="Proteomes" id="UP001175000">
    <property type="component" value="Unassembled WGS sequence"/>
</dbReference>
<proteinExistence type="inferred from homology"/>
<dbReference type="InterPro" id="IPR036396">
    <property type="entry name" value="Cyt_P450_sf"/>
</dbReference>
<reference evidence="9" key="1">
    <citation type="submission" date="2023-06" db="EMBL/GenBank/DDBJ databases">
        <title>Genome-scale phylogeny and comparative genomics of the fungal order Sordariales.</title>
        <authorList>
            <consortium name="Lawrence Berkeley National Laboratory"/>
            <person name="Hensen N."/>
            <person name="Bonometti L."/>
            <person name="Westerberg I."/>
            <person name="Brannstrom I.O."/>
            <person name="Guillou S."/>
            <person name="Cros-Aarteil S."/>
            <person name="Calhoun S."/>
            <person name="Haridas S."/>
            <person name="Kuo A."/>
            <person name="Mondo S."/>
            <person name="Pangilinan J."/>
            <person name="Riley R."/>
            <person name="Labutti K."/>
            <person name="Andreopoulos B."/>
            <person name="Lipzen A."/>
            <person name="Chen C."/>
            <person name="Yanf M."/>
            <person name="Daum C."/>
            <person name="Ng V."/>
            <person name="Clum A."/>
            <person name="Steindorff A."/>
            <person name="Ohm R."/>
            <person name="Martin F."/>
            <person name="Silar P."/>
            <person name="Natvig D."/>
            <person name="Lalanne C."/>
            <person name="Gautier V."/>
            <person name="Ament-Velasquez S.L."/>
            <person name="Kruys A."/>
            <person name="Hutchinson M.I."/>
            <person name="Powell A.J."/>
            <person name="Barry K."/>
            <person name="Miller A.N."/>
            <person name="Grigoriev I.V."/>
            <person name="Debuchy R."/>
            <person name="Gladieux P."/>
            <person name="Thoren M.H."/>
            <person name="Johannesson H."/>
        </authorList>
    </citation>
    <scope>NUCLEOTIDE SEQUENCE</scope>
    <source>
        <strain evidence="9">CBS 606.72</strain>
    </source>
</reference>
<dbReference type="PANTHER" id="PTHR46206:SF1">
    <property type="entry name" value="P450, PUTATIVE (EUROFUNG)-RELATED"/>
    <property type="match status" value="1"/>
</dbReference>
<gene>
    <name evidence="9" type="ORF">B0T14DRAFT_540537</name>
</gene>
<dbReference type="PRINTS" id="PR00465">
    <property type="entry name" value="EP450IV"/>
</dbReference>
<evidence type="ECO:0000313" key="9">
    <source>
        <dbReference type="EMBL" id="KAK0611433.1"/>
    </source>
</evidence>
<evidence type="ECO:0000256" key="2">
    <source>
        <dbReference type="ARBA" id="ARBA00010617"/>
    </source>
</evidence>
<organism evidence="9 10">
    <name type="scientific">Immersiella caudata</name>
    <dbReference type="NCBI Taxonomy" id="314043"/>
    <lineage>
        <taxon>Eukaryota</taxon>
        <taxon>Fungi</taxon>
        <taxon>Dikarya</taxon>
        <taxon>Ascomycota</taxon>
        <taxon>Pezizomycotina</taxon>
        <taxon>Sordariomycetes</taxon>
        <taxon>Sordariomycetidae</taxon>
        <taxon>Sordariales</taxon>
        <taxon>Lasiosphaeriaceae</taxon>
        <taxon>Immersiella</taxon>
    </lineage>
</organism>
<evidence type="ECO:0000256" key="6">
    <source>
        <dbReference type="ARBA" id="ARBA00023004"/>
    </source>
</evidence>
<keyword evidence="6 8" id="KW-0408">Iron</keyword>
<keyword evidence="7" id="KW-0503">Monooxygenase</keyword>
<evidence type="ECO:0000256" key="1">
    <source>
        <dbReference type="ARBA" id="ARBA00001971"/>
    </source>
</evidence>
<dbReference type="GO" id="GO:0020037">
    <property type="term" value="F:heme binding"/>
    <property type="evidence" value="ECO:0007669"/>
    <property type="project" value="InterPro"/>
</dbReference>
<dbReference type="GO" id="GO:0005506">
    <property type="term" value="F:iron ion binding"/>
    <property type="evidence" value="ECO:0007669"/>
    <property type="project" value="InterPro"/>
</dbReference>
<dbReference type="Gene3D" id="1.10.630.10">
    <property type="entry name" value="Cytochrome P450"/>
    <property type="match status" value="1"/>
</dbReference>
<evidence type="ECO:0000256" key="5">
    <source>
        <dbReference type="ARBA" id="ARBA00023002"/>
    </source>
</evidence>
<dbReference type="EMBL" id="JAULSU010000007">
    <property type="protein sequence ID" value="KAK0611433.1"/>
    <property type="molecule type" value="Genomic_DNA"/>
</dbReference>
<evidence type="ECO:0000313" key="10">
    <source>
        <dbReference type="Proteomes" id="UP001175000"/>
    </source>
</evidence>
<feature type="binding site" description="axial binding residue" evidence="8">
    <location>
        <position position="452"/>
    </location>
    <ligand>
        <name>heme</name>
        <dbReference type="ChEBI" id="CHEBI:30413"/>
    </ligand>
    <ligandPart>
        <name>Fe</name>
        <dbReference type="ChEBI" id="CHEBI:18248"/>
    </ligandPart>
</feature>
<name>A0AA39U318_9PEZI</name>
<comment type="caution">
    <text evidence="9">The sequence shown here is derived from an EMBL/GenBank/DDBJ whole genome shotgun (WGS) entry which is preliminary data.</text>
</comment>
<keyword evidence="4 8" id="KW-0479">Metal-binding</keyword>
<comment type="cofactor">
    <cofactor evidence="1 8">
        <name>heme</name>
        <dbReference type="ChEBI" id="CHEBI:30413"/>
    </cofactor>
</comment>
<dbReference type="AlphaFoldDB" id="A0AA39U318"/>
<dbReference type="GO" id="GO:0004497">
    <property type="term" value="F:monooxygenase activity"/>
    <property type="evidence" value="ECO:0007669"/>
    <property type="project" value="UniProtKB-KW"/>
</dbReference>
<dbReference type="GO" id="GO:0016705">
    <property type="term" value="F:oxidoreductase activity, acting on paired donors, with incorporation or reduction of molecular oxygen"/>
    <property type="evidence" value="ECO:0007669"/>
    <property type="project" value="InterPro"/>
</dbReference>
<dbReference type="SUPFAM" id="SSF48264">
    <property type="entry name" value="Cytochrome P450"/>
    <property type="match status" value="1"/>
</dbReference>
<dbReference type="PANTHER" id="PTHR46206">
    <property type="entry name" value="CYTOCHROME P450"/>
    <property type="match status" value="1"/>
</dbReference>
<dbReference type="InterPro" id="IPR002403">
    <property type="entry name" value="Cyt_P450_E_grp-IV"/>
</dbReference>
<accession>A0AA39U318</accession>
<sequence>MSMAMGRCSRSLTTEQQSLPKVPIIGVRPGQWLFPLARARLRNTFKLKDSLAALYRNHKDETSILPVLGLGDLVFLPIRELQWLAEQPDTIANSHQLFGDFLQTDHTIPGPPLAHDHLHVQLIQNKLTRETGNLIPAMHDESKRTSDELWGTDTDRWREIDALPVVQHMTAQIIIRVFVGAPLCRNKKLQDVAIAFTNDVAIAAVILRLLWAPLRPLFAPLITIPNRVHLWQYWWIIRSEVERRLRLHDAKSNPGKLTVDEKEPNDFLQWSIEQARGLADPTQAEPYILSRRLSIVNFASIHTTSLTLMHVLVDLTRDPTYISTLREEITAALDAHGGRWTKATLADMTKLDSAIRESQRLNNGNFYTVIRKIIAKDGLTTPSGIHLPYGTIVGGPGYAIHHDSAIYSDPDEYRPFRFSDMAESLGDGKRTKLSLVNTGVDYQVFGHGRLACPGRFYASAKLKILLGHLLLHYDFESLPRQKLDMWRVASQIGGLSPKLRVRRRKL</sequence>
<comment type="similarity">
    <text evidence="2">Belongs to the cytochrome P450 family.</text>
</comment>
<dbReference type="Pfam" id="PF00067">
    <property type="entry name" value="p450"/>
    <property type="match status" value="1"/>
</dbReference>
<evidence type="ECO:0000256" key="8">
    <source>
        <dbReference type="PIRSR" id="PIRSR602403-1"/>
    </source>
</evidence>
<keyword evidence="10" id="KW-1185">Reference proteome</keyword>